<keyword evidence="1" id="KW-0805">Transcription regulation</keyword>
<feature type="transmembrane region" description="Helical" evidence="4">
    <location>
        <begin position="108"/>
        <end position="128"/>
    </location>
</feature>
<dbReference type="PROSITE" id="PS01124">
    <property type="entry name" value="HTH_ARAC_FAMILY_2"/>
    <property type="match status" value="1"/>
</dbReference>
<name>A0ABV7F962_9GAMM</name>
<keyword evidence="7" id="KW-1185">Reference proteome</keyword>
<gene>
    <name evidence="6" type="ORF">ACFODX_00800</name>
</gene>
<dbReference type="InterPro" id="IPR018060">
    <property type="entry name" value="HTH_AraC"/>
</dbReference>
<sequence length="388" mass="44419">MDKLVFSFNDVPVILIIFQSFLFAILLLVARIGKRQANIFLAFFLMALGLDALDAMIYWSPSIKHVYLSDHVHIFYCLKFSVYLAAPTLYFYVKSLLYADFVFSRKDLLHFIPLALFPVLIAALYLSLGEEGRELGITQFGLLYSNPIYQVHLWVRNILYVGYGVACLLLLVRYKEELKQRYSNIENIDMFWLTMLVGGFLMIWFWVFISYLITLFSSSMWLGNVIGISGNVFNAIFVNALVVYSMAHVTIGYTLNPAEEKVEPGEHKEVDNIDPGIMEKLNQLMLERELFLDPDLTLEQLADITGISARKISSAINRTGKQNFFDYINNFRVKKAADILTNSNAKLSMLDVMADAGFNSKSTFYRAFKKITNMTPTEYQEQAGKQQP</sequence>
<feature type="transmembrane region" description="Helical" evidence="4">
    <location>
        <begin position="148"/>
        <end position="171"/>
    </location>
</feature>
<feature type="transmembrane region" description="Helical" evidence="4">
    <location>
        <begin position="225"/>
        <end position="247"/>
    </location>
</feature>
<dbReference type="RefSeq" id="WP_378115072.1">
    <property type="nucleotide sequence ID" value="NZ_JBHRTF010000001.1"/>
</dbReference>
<keyword evidence="4" id="KW-0812">Transmembrane</keyword>
<feature type="transmembrane region" description="Helical" evidence="4">
    <location>
        <begin position="72"/>
        <end position="93"/>
    </location>
</feature>
<accession>A0ABV7F962</accession>
<dbReference type="Pfam" id="PF12833">
    <property type="entry name" value="HTH_18"/>
    <property type="match status" value="1"/>
</dbReference>
<keyword evidence="2" id="KW-0238">DNA-binding</keyword>
<proteinExistence type="predicted"/>
<dbReference type="SMART" id="SM00342">
    <property type="entry name" value="HTH_ARAC"/>
    <property type="match status" value="1"/>
</dbReference>
<evidence type="ECO:0000259" key="5">
    <source>
        <dbReference type="PROSITE" id="PS01124"/>
    </source>
</evidence>
<evidence type="ECO:0000256" key="1">
    <source>
        <dbReference type="ARBA" id="ARBA00023015"/>
    </source>
</evidence>
<dbReference type="SUPFAM" id="SSF46689">
    <property type="entry name" value="Homeodomain-like"/>
    <property type="match status" value="1"/>
</dbReference>
<organism evidence="6 7">
    <name type="scientific">Cellvibrio fontiphilus</name>
    <dbReference type="NCBI Taxonomy" id="1815559"/>
    <lineage>
        <taxon>Bacteria</taxon>
        <taxon>Pseudomonadati</taxon>
        <taxon>Pseudomonadota</taxon>
        <taxon>Gammaproteobacteria</taxon>
        <taxon>Cellvibrionales</taxon>
        <taxon>Cellvibrionaceae</taxon>
        <taxon>Cellvibrio</taxon>
    </lineage>
</organism>
<dbReference type="InterPro" id="IPR009057">
    <property type="entry name" value="Homeodomain-like_sf"/>
</dbReference>
<evidence type="ECO:0000256" key="2">
    <source>
        <dbReference type="ARBA" id="ARBA00023125"/>
    </source>
</evidence>
<comment type="caution">
    <text evidence="6">The sequence shown here is derived from an EMBL/GenBank/DDBJ whole genome shotgun (WGS) entry which is preliminary data.</text>
</comment>
<feature type="transmembrane region" description="Helical" evidence="4">
    <location>
        <begin position="39"/>
        <end position="60"/>
    </location>
</feature>
<dbReference type="PANTHER" id="PTHR43280">
    <property type="entry name" value="ARAC-FAMILY TRANSCRIPTIONAL REGULATOR"/>
    <property type="match status" value="1"/>
</dbReference>
<reference evidence="7" key="1">
    <citation type="journal article" date="2019" name="Int. J. Syst. Evol. Microbiol.">
        <title>The Global Catalogue of Microorganisms (GCM) 10K type strain sequencing project: providing services to taxonomists for standard genome sequencing and annotation.</title>
        <authorList>
            <consortium name="The Broad Institute Genomics Platform"/>
            <consortium name="The Broad Institute Genome Sequencing Center for Infectious Disease"/>
            <person name="Wu L."/>
            <person name="Ma J."/>
        </authorList>
    </citation>
    <scope>NUCLEOTIDE SEQUENCE [LARGE SCALE GENOMIC DNA]</scope>
    <source>
        <strain evidence="7">KCTC 52237</strain>
    </source>
</reference>
<feature type="transmembrane region" description="Helical" evidence="4">
    <location>
        <begin position="12"/>
        <end position="32"/>
    </location>
</feature>
<evidence type="ECO:0000256" key="4">
    <source>
        <dbReference type="SAM" id="Phobius"/>
    </source>
</evidence>
<evidence type="ECO:0000256" key="3">
    <source>
        <dbReference type="ARBA" id="ARBA00023163"/>
    </source>
</evidence>
<feature type="domain" description="HTH araC/xylS-type" evidence="5">
    <location>
        <begin position="282"/>
        <end position="382"/>
    </location>
</feature>
<evidence type="ECO:0000313" key="6">
    <source>
        <dbReference type="EMBL" id="MFC3114074.1"/>
    </source>
</evidence>
<keyword evidence="4" id="KW-1133">Transmembrane helix</keyword>
<dbReference type="Proteomes" id="UP001595555">
    <property type="component" value="Unassembled WGS sequence"/>
</dbReference>
<keyword evidence="4" id="KW-0472">Membrane</keyword>
<keyword evidence="3" id="KW-0804">Transcription</keyword>
<protein>
    <submittedName>
        <fullName evidence="6">Helix-turn-helix domain-containing protein</fullName>
    </submittedName>
</protein>
<dbReference type="PANTHER" id="PTHR43280:SF29">
    <property type="entry name" value="ARAC-FAMILY TRANSCRIPTIONAL REGULATOR"/>
    <property type="match status" value="1"/>
</dbReference>
<dbReference type="EMBL" id="JBHRTF010000001">
    <property type="protein sequence ID" value="MFC3114074.1"/>
    <property type="molecule type" value="Genomic_DNA"/>
</dbReference>
<dbReference type="Gene3D" id="1.10.10.60">
    <property type="entry name" value="Homeodomain-like"/>
    <property type="match status" value="2"/>
</dbReference>
<feature type="transmembrane region" description="Helical" evidence="4">
    <location>
        <begin position="191"/>
        <end position="213"/>
    </location>
</feature>
<evidence type="ECO:0000313" key="7">
    <source>
        <dbReference type="Proteomes" id="UP001595555"/>
    </source>
</evidence>